<dbReference type="SUPFAM" id="SSF117892">
    <property type="entry name" value="Band 7/SPFH domain"/>
    <property type="match status" value="1"/>
</dbReference>
<dbReference type="CDD" id="cd03408">
    <property type="entry name" value="SPFH_like_u1"/>
    <property type="match status" value="1"/>
</dbReference>
<dbReference type="AlphaFoldDB" id="A0A5J5GQ14"/>
<accession>A0A5J5GQ14</accession>
<dbReference type="InterPro" id="IPR025640">
    <property type="entry name" value="GYF_2"/>
</dbReference>
<feature type="domain" description="GYF" evidence="3">
    <location>
        <begin position="312"/>
        <end position="361"/>
    </location>
</feature>
<feature type="region of interest" description="Disordered" evidence="1">
    <location>
        <begin position="282"/>
        <end position="305"/>
    </location>
</feature>
<dbReference type="Pfam" id="PF13421">
    <property type="entry name" value="Band_7_1"/>
    <property type="match status" value="1"/>
</dbReference>
<evidence type="ECO:0000259" key="2">
    <source>
        <dbReference type="Pfam" id="PF13421"/>
    </source>
</evidence>
<evidence type="ECO:0000313" key="5">
    <source>
        <dbReference type="Proteomes" id="UP000326554"/>
    </source>
</evidence>
<dbReference type="RefSeq" id="WP_150443756.1">
    <property type="nucleotide sequence ID" value="NZ_VYQE01000001.1"/>
</dbReference>
<gene>
    <name evidence="4" type="ORF">F3S47_03200</name>
</gene>
<keyword evidence="5" id="KW-1185">Reference proteome</keyword>
<evidence type="ECO:0000256" key="1">
    <source>
        <dbReference type="SAM" id="MobiDB-lite"/>
    </source>
</evidence>
<dbReference type="Proteomes" id="UP000326554">
    <property type="component" value="Unassembled WGS sequence"/>
</dbReference>
<protein>
    <submittedName>
        <fullName evidence="4">SPFH domain-containing protein</fullName>
    </submittedName>
</protein>
<evidence type="ECO:0000313" key="4">
    <source>
        <dbReference type="EMBL" id="KAA9010270.1"/>
    </source>
</evidence>
<feature type="domain" description="SPFH" evidence="2">
    <location>
        <begin position="26"/>
        <end position="235"/>
    </location>
</feature>
<name>A0A5J5GQ14_9RHOB</name>
<dbReference type="InterPro" id="IPR033880">
    <property type="entry name" value="SPFH_YdjI"/>
</dbReference>
<reference evidence="4 5" key="1">
    <citation type="submission" date="2019-09" db="EMBL/GenBank/DDBJ databases">
        <authorList>
            <person name="Park J.-S."/>
            <person name="Choi H.-J."/>
        </authorList>
    </citation>
    <scope>NUCLEOTIDE SEQUENCE [LARGE SCALE GENOMIC DNA]</scope>
    <source>
        <strain evidence="4 5">176SS1-4</strain>
    </source>
</reference>
<evidence type="ECO:0000259" key="3">
    <source>
        <dbReference type="Pfam" id="PF14237"/>
    </source>
</evidence>
<comment type="caution">
    <text evidence="4">The sequence shown here is derived from an EMBL/GenBank/DDBJ whole genome shotgun (WGS) entry which is preliminary data.</text>
</comment>
<organism evidence="4 5">
    <name type="scientific">Histidinibacterium aquaticum</name>
    <dbReference type="NCBI Taxonomy" id="2613962"/>
    <lineage>
        <taxon>Bacteria</taxon>
        <taxon>Pseudomonadati</taxon>
        <taxon>Pseudomonadota</taxon>
        <taxon>Alphaproteobacteria</taxon>
        <taxon>Rhodobacterales</taxon>
        <taxon>Paracoccaceae</taxon>
        <taxon>Histidinibacterium</taxon>
    </lineage>
</organism>
<sequence>MAIFDFLSGQFIDVIEWTDDTRDTMVYRFERHGHEIKYGAKLTVREGQAAVFVHEGQLADVFQPGLYMLETNNMPIMTTLQHWDHGFRSPFKSEIYYVNTTRFSNLKWGTKNPIMLRDPEFGPIRLRAFGTYTIKVADPALFLQEIVGTDGEFTTDEVTFQIRNIIVQETSRALAQSGIPALDMAANTREMGELVAKAIDPVIKQYGLTLPELYIENISLPPAVEKALDQRTSRGIAGNLDEHLKWKAAEAMGQGGAMGDSMGAGMGAGLGMAMGNMMGGMAQAGPWGGQQQRPQPAAAAPPPPPPPVEHVWHIAENGQTNGPFSKAAMGRMAREGGLTRESLVWTPGQDGWMRAEDVAELAQLFTVMPPPPPPPPGA</sequence>
<dbReference type="PANTHER" id="PTHR37826">
    <property type="entry name" value="FLOTILLIN BAND_7_5 DOMAIN PROTEIN"/>
    <property type="match status" value="1"/>
</dbReference>
<dbReference type="InterPro" id="IPR036013">
    <property type="entry name" value="Band_7/SPFH_dom_sf"/>
</dbReference>
<dbReference type="EMBL" id="VYQE01000001">
    <property type="protein sequence ID" value="KAA9010270.1"/>
    <property type="molecule type" value="Genomic_DNA"/>
</dbReference>
<dbReference type="Gene3D" id="3.30.479.30">
    <property type="entry name" value="Band 7 domain"/>
    <property type="match status" value="1"/>
</dbReference>
<dbReference type="Pfam" id="PF14237">
    <property type="entry name" value="GYF_2"/>
    <property type="match status" value="1"/>
</dbReference>
<feature type="compositionally biased region" description="Low complexity" evidence="1">
    <location>
        <begin position="282"/>
        <end position="298"/>
    </location>
</feature>
<dbReference type="PANTHER" id="PTHR37826:SF2">
    <property type="entry name" value="ZINC-RIBBON DOMAIN-CONTAINING PROTEIN"/>
    <property type="match status" value="1"/>
</dbReference>
<proteinExistence type="predicted"/>